<dbReference type="PANTHER" id="PTHR43434:SF26">
    <property type="entry name" value="PYROPHOSPHATASE PPAX"/>
    <property type="match status" value="1"/>
</dbReference>
<dbReference type="Pfam" id="PF13419">
    <property type="entry name" value="HAD_2"/>
    <property type="match status" value="1"/>
</dbReference>
<dbReference type="Gene3D" id="3.40.50.1000">
    <property type="entry name" value="HAD superfamily/HAD-like"/>
    <property type="match status" value="1"/>
</dbReference>
<evidence type="ECO:0000313" key="2">
    <source>
        <dbReference type="Proteomes" id="UP000027192"/>
    </source>
</evidence>
<accession>A0A066RSD5</accession>
<dbReference type="AlphaFoldDB" id="A0A066RSD5"/>
<dbReference type="SUPFAM" id="SSF56784">
    <property type="entry name" value="HAD-like"/>
    <property type="match status" value="1"/>
</dbReference>
<dbReference type="PANTHER" id="PTHR43434">
    <property type="entry name" value="PHOSPHOGLYCOLATE PHOSPHATASE"/>
    <property type="match status" value="1"/>
</dbReference>
<evidence type="ECO:0008006" key="3">
    <source>
        <dbReference type="Google" id="ProtNLM"/>
    </source>
</evidence>
<keyword evidence="2" id="KW-1185">Reference proteome</keyword>
<reference evidence="1 2" key="1">
    <citation type="submission" date="2014-04" db="EMBL/GenBank/DDBJ databases">
        <title>Draft genome sequence of Photobacterium halotolerans S2753: a solonamide, ngercheumicin and holomycin producer.</title>
        <authorList>
            <person name="Machado H.R."/>
            <person name="Gram L."/>
        </authorList>
    </citation>
    <scope>NUCLEOTIDE SEQUENCE [LARGE SCALE GENOMIC DNA]</scope>
    <source>
        <strain evidence="1 2">S2753</strain>
    </source>
</reference>
<dbReference type="InterPro" id="IPR023214">
    <property type="entry name" value="HAD_sf"/>
</dbReference>
<dbReference type="RefSeq" id="WP_036751211.1">
    <property type="nucleotide sequence ID" value="NZ_JAGSGC010000017.1"/>
</dbReference>
<dbReference type="STRING" id="1654360.EA58_08405"/>
<dbReference type="InterPro" id="IPR050155">
    <property type="entry name" value="HAD-like_hydrolase_sf"/>
</dbReference>
<dbReference type="GO" id="GO:0006281">
    <property type="term" value="P:DNA repair"/>
    <property type="evidence" value="ECO:0007669"/>
    <property type="project" value="TreeGrafter"/>
</dbReference>
<dbReference type="OrthoDB" id="9800058at2"/>
<dbReference type="Proteomes" id="UP000027192">
    <property type="component" value="Unassembled WGS sequence"/>
</dbReference>
<dbReference type="InterPro" id="IPR023198">
    <property type="entry name" value="PGP-like_dom2"/>
</dbReference>
<dbReference type="InterPro" id="IPR006439">
    <property type="entry name" value="HAD-SF_hydro_IA"/>
</dbReference>
<dbReference type="SFLD" id="SFLDG01135">
    <property type="entry name" value="C1.5.6:_HAD__Beta-PGM__Phospha"/>
    <property type="match status" value="1"/>
</dbReference>
<evidence type="ECO:0000313" key="1">
    <source>
        <dbReference type="EMBL" id="KDM92026.1"/>
    </source>
</evidence>
<protein>
    <recommendedName>
        <fullName evidence="3">HAD family hydrolase</fullName>
    </recommendedName>
</protein>
<dbReference type="GO" id="GO:0005829">
    <property type="term" value="C:cytosol"/>
    <property type="evidence" value="ECO:0007669"/>
    <property type="project" value="TreeGrafter"/>
</dbReference>
<name>A0A066RSD5_9GAMM</name>
<dbReference type="SFLD" id="SFLDS00003">
    <property type="entry name" value="Haloacid_Dehalogenase"/>
    <property type="match status" value="1"/>
</dbReference>
<gene>
    <name evidence="1" type="ORF">EA58_08405</name>
</gene>
<dbReference type="FunFam" id="3.40.50.1000:FF:000022">
    <property type="entry name" value="Phosphoglycolate phosphatase"/>
    <property type="match status" value="1"/>
</dbReference>
<organism evidence="1 2">
    <name type="scientific">Photobacterium galatheae</name>
    <dbReference type="NCBI Taxonomy" id="1654360"/>
    <lineage>
        <taxon>Bacteria</taxon>
        <taxon>Pseudomonadati</taxon>
        <taxon>Pseudomonadota</taxon>
        <taxon>Gammaproteobacteria</taxon>
        <taxon>Vibrionales</taxon>
        <taxon>Vibrionaceae</taxon>
        <taxon>Photobacterium</taxon>
    </lineage>
</organism>
<dbReference type="SFLD" id="SFLDG01129">
    <property type="entry name" value="C1.5:_HAD__Beta-PGM__Phosphata"/>
    <property type="match status" value="1"/>
</dbReference>
<dbReference type="NCBIfam" id="TIGR01549">
    <property type="entry name" value="HAD-SF-IA-v1"/>
    <property type="match status" value="1"/>
</dbReference>
<dbReference type="GO" id="GO:0008967">
    <property type="term" value="F:phosphoglycolate phosphatase activity"/>
    <property type="evidence" value="ECO:0007669"/>
    <property type="project" value="TreeGrafter"/>
</dbReference>
<dbReference type="Gene3D" id="1.10.150.240">
    <property type="entry name" value="Putative phosphatase, domain 2"/>
    <property type="match status" value="1"/>
</dbReference>
<dbReference type="InterPro" id="IPR041492">
    <property type="entry name" value="HAD_2"/>
</dbReference>
<proteinExistence type="predicted"/>
<sequence length="215" mass="24048">MSYTDYIFDFDGTIADTAQCGIVSTQSAFEFMGLPKPDEKMIESLMGIPIEKSFREMGATALTAEKFDQLIQVFREEYQKNQNHLIRLFPGITEVLQTLKRDGKRLFIASSKNSKVLNQNLASLAIQTYFDGVIGSDHVENYKPAPDSIFKLIQDFNAQPESTVMIGDACYDIQMAKSAQVRSCAVLWGAHSRHQLADESPDHLIENTADLLTLA</sequence>
<dbReference type="InterPro" id="IPR036412">
    <property type="entry name" value="HAD-like_sf"/>
</dbReference>
<comment type="caution">
    <text evidence="1">The sequence shown here is derived from an EMBL/GenBank/DDBJ whole genome shotgun (WGS) entry which is preliminary data.</text>
</comment>
<dbReference type="EMBL" id="JMIB01000015">
    <property type="protein sequence ID" value="KDM92026.1"/>
    <property type="molecule type" value="Genomic_DNA"/>
</dbReference>